<protein>
    <submittedName>
        <fullName evidence="2">Uma2 family endonuclease</fullName>
    </submittedName>
</protein>
<dbReference type="Pfam" id="PF05685">
    <property type="entry name" value="Uma2"/>
    <property type="match status" value="1"/>
</dbReference>
<dbReference type="GO" id="GO:0004519">
    <property type="term" value="F:endonuclease activity"/>
    <property type="evidence" value="ECO:0007669"/>
    <property type="project" value="UniProtKB-KW"/>
</dbReference>
<evidence type="ECO:0000313" key="2">
    <source>
        <dbReference type="EMBL" id="MEE3715701.1"/>
    </source>
</evidence>
<dbReference type="EMBL" id="JAZBJZ010000006">
    <property type="protein sequence ID" value="MEE3715701.1"/>
    <property type="molecule type" value="Genomic_DNA"/>
</dbReference>
<accession>A0AAW9PYV7</accession>
<keyword evidence="2" id="KW-0378">Hydrolase</keyword>
<dbReference type="InterPro" id="IPR011335">
    <property type="entry name" value="Restrct_endonuc-II-like"/>
</dbReference>
<proteinExistence type="predicted"/>
<keyword evidence="2" id="KW-0540">Nuclease</keyword>
<evidence type="ECO:0000313" key="3">
    <source>
        <dbReference type="Proteomes" id="UP001333818"/>
    </source>
</evidence>
<keyword evidence="2" id="KW-0255">Endonuclease</keyword>
<organism evidence="2 3">
    <name type="scientific">Tumidithrix elongata BACA0141</name>
    <dbReference type="NCBI Taxonomy" id="2716417"/>
    <lineage>
        <taxon>Bacteria</taxon>
        <taxon>Bacillati</taxon>
        <taxon>Cyanobacteriota</taxon>
        <taxon>Cyanophyceae</taxon>
        <taxon>Pseudanabaenales</taxon>
        <taxon>Pseudanabaenaceae</taxon>
        <taxon>Tumidithrix</taxon>
        <taxon>Tumidithrix elongata</taxon>
    </lineage>
</organism>
<dbReference type="PANTHER" id="PTHR34107:SF2">
    <property type="entry name" value="SLL0888 PROTEIN"/>
    <property type="match status" value="1"/>
</dbReference>
<feature type="domain" description="Putative restriction endonuclease" evidence="1">
    <location>
        <begin position="23"/>
        <end position="196"/>
    </location>
</feature>
<dbReference type="RefSeq" id="WP_330482124.1">
    <property type="nucleotide sequence ID" value="NZ_JAZBJZ010000006.1"/>
</dbReference>
<dbReference type="InterPro" id="IPR012296">
    <property type="entry name" value="Nuclease_put_TT1808"/>
</dbReference>
<gene>
    <name evidence="2" type="ORF">V2H45_02955</name>
</gene>
<keyword evidence="3" id="KW-1185">Reference proteome</keyword>
<comment type="caution">
    <text evidence="2">The sequence shown here is derived from an EMBL/GenBank/DDBJ whole genome shotgun (WGS) entry which is preliminary data.</text>
</comment>
<dbReference type="AlphaFoldDB" id="A0AAW9PYV7"/>
<dbReference type="CDD" id="cd06260">
    <property type="entry name" value="DUF820-like"/>
    <property type="match status" value="1"/>
</dbReference>
<name>A0AAW9PYV7_9CYAN</name>
<dbReference type="SUPFAM" id="SSF52980">
    <property type="entry name" value="Restriction endonuclease-like"/>
    <property type="match status" value="1"/>
</dbReference>
<reference evidence="2" key="1">
    <citation type="submission" date="2024-01" db="EMBL/GenBank/DDBJ databases">
        <title>Bank of Algae and Cyanobacteria of the Azores (BACA) strain genomes.</title>
        <authorList>
            <person name="Luz R."/>
            <person name="Cordeiro R."/>
            <person name="Fonseca A."/>
            <person name="Goncalves V."/>
        </authorList>
    </citation>
    <scope>NUCLEOTIDE SEQUENCE</scope>
    <source>
        <strain evidence="2">BACA0141</strain>
    </source>
</reference>
<sequence>MTVAIAKTTSPEIQQESFKKMTFEEFLEFDDGLDNSFYELENGELIRMPLESEINRRIASFLFAYFLQSGIPSYRLSMKTEVAVHSQRVGVRIPDLVVFSEDLAVAMQGATRSLVLMDMLPPELVVEVVSPTQESRDYRYKRSEYAARGILEYWIVDAIAQKVTLLQWVEGFYDEFVFTGDMVINSPLLGSLELTAAQVLQG</sequence>
<dbReference type="InterPro" id="IPR008538">
    <property type="entry name" value="Uma2"/>
</dbReference>
<dbReference type="Proteomes" id="UP001333818">
    <property type="component" value="Unassembled WGS sequence"/>
</dbReference>
<evidence type="ECO:0000259" key="1">
    <source>
        <dbReference type="Pfam" id="PF05685"/>
    </source>
</evidence>
<dbReference type="PANTHER" id="PTHR34107">
    <property type="entry name" value="SLL0198 PROTEIN-RELATED"/>
    <property type="match status" value="1"/>
</dbReference>
<dbReference type="Gene3D" id="3.90.1570.10">
    <property type="entry name" value="tt1808, chain A"/>
    <property type="match status" value="1"/>
</dbReference>